<dbReference type="EMBL" id="JADIMY010000013">
    <property type="protein sequence ID" value="MBO8427065.1"/>
    <property type="molecule type" value="Genomic_DNA"/>
</dbReference>
<reference evidence="2" key="1">
    <citation type="submission" date="2020-10" db="EMBL/GenBank/DDBJ databases">
        <authorList>
            <person name="Gilroy R."/>
        </authorList>
    </citation>
    <scope>NUCLEOTIDE SEQUENCE</scope>
    <source>
        <strain evidence="2">11159</strain>
    </source>
</reference>
<comment type="caution">
    <text evidence="2">The sequence shown here is derived from an EMBL/GenBank/DDBJ whole genome shotgun (WGS) entry which is preliminary data.</text>
</comment>
<evidence type="ECO:0000313" key="3">
    <source>
        <dbReference type="Proteomes" id="UP000823613"/>
    </source>
</evidence>
<sequence length="241" mass="27592">MKKIILYSSFALLFSGILSFSNKSHEFNLMENNSLNSFNDDYFEKSESDTRLVLTSQNKNSIAYSGWEASYSNEGITLFIEFMDEDLYYGNIYDIGYDDNVEFIINEVTTESNWSISKTFHFLINPEGKVYFQKANSTNSFGASFDPYLRAVNGENIIYTCRVNDREIDGYNGFKVSIFLSYDVLNTTYEDGFGNLAFCPGMRNTHIYGKDTIWTSYSKRGCKRSNSSSFVKINSDNTFSA</sequence>
<protein>
    <submittedName>
        <fullName evidence="2">Uncharacterized protein</fullName>
    </submittedName>
</protein>
<proteinExistence type="predicted"/>
<evidence type="ECO:0000256" key="1">
    <source>
        <dbReference type="SAM" id="SignalP"/>
    </source>
</evidence>
<feature type="signal peptide" evidence="1">
    <location>
        <begin position="1"/>
        <end position="20"/>
    </location>
</feature>
<evidence type="ECO:0000313" key="2">
    <source>
        <dbReference type="EMBL" id="MBO8427065.1"/>
    </source>
</evidence>
<name>A0A9D9DHY1_9BACL</name>
<reference evidence="2" key="2">
    <citation type="journal article" date="2021" name="PeerJ">
        <title>Extensive microbial diversity within the chicken gut microbiome revealed by metagenomics and culture.</title>
        <authorList>
            <person name="Gilroy R."/>
            <person name="Ravi A."/>
            <person name="Getino M."/>
            <person name="Pursley I."/>
            <person name="Horton D.L."/>
            <person name="Alikhan N.F."/>
            <person name="Baker D."/>
            <person name="Gharbi K."/>
            <person name="Hall N."/>
            <person name="Watson M."/>
            <person name="Adriaenssens E.M."/>
            <person name="Foster-Nyarko E."/>
            <person name="Jarju S."/>
            <person name="Secka A."/>
            <person name="Antonio M."/>
            <person name="Oren A."/>
            <person name="Chaudhuri R.R."/>
            <person name="La Ragione R."/>
            <person name="Hildebrand F."/>
            <person name="Pallen M.J."/>
        </authorList>
    </citation>
    <scope>NUCLEOTIDE SEQUENCE</scope>
    <source>
        <strain evidence="2">11159</strain>
    </source>
</reference>
<keyword evidence="1" id="KW-0732">Signal</keyword>
<gene>
    <name evidence="2" type="ORF">IAC58_00685</name>
</gene>
<accession>A0A9D9DHY1</accession>
<organism evidence="2 3">
    <name type="scientific">Candidatus Onthovivens merdipullorum</name>
    <dbReference type="NCBI Taxonomy" id="2840889"/>
    <lineage>
        <taxon>Bacteria</taxon>
        <taxon>Bacillati</taxon>
        <taxon>Bacillota</taxon>
        <taxon>Bacilli</taxon>
        <taxon>Bacillales</taxon>
        <taxon>Candidatus Onthovivens</taxon>
    </lineage>
</organism>
<feature type="chain" id="PRO_5038824556" evidence="1">
    <location>
        <begin position="21"/>
        <end position="241"/>
    </location>
</feature>
<dbReference type="Proteomes" id="UP000823613">
    <property type="component" value="Unassembled WGS sequence"/>
</dbReference>
<dbReference type="AlphaFoldDB" id="A0A9D9DHY1"/>